<dbReference type="EMBL" id="JADBGQ010000004">
    <property type="protein sequence ID" value="KAG5400184.1"/>
    <property type="molecule type" value="Genomic_DNA"/>
</dbReference>
<feature type="domain" description="Uroporphyrinogen decarboxylase (URO-D)" evidence="1">
    <location>
        <begin position="283"/>
        <end position="380"/>
    </location>
</feature>
<sequence>MPRYNDDRYGGARLYVGHLSSRTREPDLEHLFSKYGRFQPIIIDNVHLCCYGCSNSVSSSTFDDLCLGLTSQVVVGQIHRFWDSRNIKKNVEFIGVKPRLMESKIETLNLTLIEERLKLSCSFYLRILSRKRAVTTTEQVNRLVSPDRGRSKNAALPSTSQETCGRLDVEGMDHLGNSLQVVIDTLLLITAKGQAGKYTAVYQKLAQKHPSFRDNAHLIVVISLKPWLPFIPDTVISGILIPLPAFGVLSVMFVGDSLKILRQEVEEHAKVLGFVGAPWKLSGQLTPAMWEPWSKTYIKEKRCSVTPIVFYIKWKHGSSSADVIGLDWTVDMADGKRRLGSSVRDLRVHGNVDPSNLLSLIPAFTEEIVMNIAGPTGHILKPRTRCLGRDVRGSPGSFL</sequence>
<dbReference type="PANTHER" id="PTHR21091">
    <property type="entry name" value="METHYLTETRAHYDROFOLATE:HOMOCYSTEINE METHYLTRANSFERASE RELATED"/>
    <property type="match status" value="1"/>
</dbReference>
<dbReference type="InterPro" id="IPR035979">
    <property type="entry name" value="RBD_domain_sf"/>
</dbReference>
<dbReference type="PANTHER" id="PTHR21091:SF173">
    <property type="entry name" value="UROPORPHYRINOGEN DECARBOXYLASE (URO-D) DOMAIN-CONTAINING PROTEIN"/>
    <property type="match status" value="1"/>
</dbReference>
<dbReference type="InterPro" id="IPR000257">
    <property type="entry name" value="Uroporphyrinogen_deCOase"/>
</dbReference>
<dbReference type="Gene3D" id="3.20.20.210">
    <property type="match status" value="2"/>
</dbReference>
<accession>A0ABQ7MRM2</accession>
<dbReference type="SUPFAM" id="SSF54928">
    <property type="entry name" value="RNA-binding domain, RBD"/>
    <property type="match status" value="1"/>
</dbReference>
<evidence type="ECO:0000313" key="2">
    <source>
        <dbReference type="EMBL" id="KAG5400184.1"/>
    </source>
</evidence>
<dbReference type="Proteomes" id="UP000823674">
    <property type="component" value="Chromosome A04"/>
</dbReference>
<proteinExistence type="predicted"/>
<dbReference type="Pfam" id="PF01208">
    <property type="entry name" value="URO-D"/>
    <property type="match status" value="1"/>
</dbReference>
<keyword evidence="3" id="KW-1185">Reference proteome</keyword>
<gene>
    <name evidence="2" type="primary">A04g502180.1_BraROA</name>
    <name evidence="2" type="ORF">IGI04_014791</name>
</gene>
<comment type="caution">
    <text evidence="2">The sequence shown here is derived from an EMBL/GenBank/DDBJ whole genome shotgun (WGS) entry which is preliminary data.</text>
</comment>
<organism evidence="2 3">
    <name type="scientific">Brassica rapa subsp. trilocularis</name>
    <dbReference type="NCBI Taxonomy" id="1813537"/>
    <lineage>
        <taxon>Eukaryota</taxon>
        <taxon>Viridiplantae</taxon>
        <taxon>Streptophyta</taxon>
        <taxon>Embryophyta</taxon>
        <taxon>Tracheophyta</taxon>
        <taxon>Spermatophyta</taxon>
        <taxon>Magnoliopsida</taxon>
        <taxon>eudicotyledons</taxon>
        <taxon>Gunneridae</taxon>
        <taxon>Pentapetalae</taxon>
        <taxon>rosids</taxon>
        <taxon>malvids</taxon>
        <taxon>Brassicales</taxon>
        <taxon>Brassicaceae</taxon>
        <taxon>Brassiceae</taxon>
        <taxon>Brassica</taxon>
    </lineage>
</organism>
<name>A0ABQ7MRM2_BRACM</name>
<evidence type="ECO:0000259" key="1">
    <source>
        <dbReference type="Pfam" id="PF01208"/>
    </source>
</evidence>
<protein>
    <recommendedName>
        <fullName evidence="1">Uroporphyrinogen decarboxylase (URO-D) domain-containing protein</fullName>
    </recommendedName>
</protein>
<evidence type="ECO:0000313" key="3">
    <source>
        <dbReference type="Proteomes" id="UP000823674"/>
    </source>
</evidence>
<dbReference type="SUPFAM" id="SSF51726">
    <property type="entry name" value="UROD/MetE-like"/>
    <property type="match status" value="1"/>
</dbReference>
<reference evidence="2 3" key="1">
    <citation type="submission" date="2021-03" db="EMBL/GenBank/DDBJ databases">
        <authorList>
            <person name="King G.J."/>
            <person name="Bancroft I."/>
            <person name="Baten A."/>
            <person name="Bloomfield J."/>
            <person name="Borpatragohain P."/>
            <person name="He Z."/>
            <person name="Irish N."/>
            <person name="Irwin J."/>
            <person name="Liu K."/>
            <person name="Mauleon R.P."/>
            <person name="Moore J."/>
            <person name="Morris R."/>
            <person name="Ostergaard L."/>
            <person name="Wang B."/>
            <person name="Wells R."/>
        </authorList>
    </citation>
    <scope>NUCLEOTIDE SEQUENCE [LARGE SCALE GENOMIC DNA]</scope>
    <source>
        <strain evidence="2">R-o-18</strain>
        <tissue evidence="2">Leaf</tissue>
    </source>
</reference>
<dbReference type="InterPro" id="IPR038071">
    <property type="entry name" value="UROD/MetE-like_sf"/>
</dbReference>